<evidence type="ECO:0000256" key="1">
    <source>
        <dbReference type="ARBA" id="ARBA00035112"/>
    </source>
</evidence>
<dbReference type="Pfam" id="PF11807">
    <property type="entry name" value="UstYa"/>
    <property type="match status" value="1"/>
</dbReference>
<evidence type="ECO:0008006" key="5">
    <source>
        <dbReference type="Google" id="ProtNLM"/>
    </source>
</evidence>
<sequence>MSFPSSKEQFYDQESAQLLTEDATTPPYTQGNHHQQRTTATRTLLQRLYFVVIHCLAIFAALYCWKMSRSTIPILPGQSWSPLDKYLTYEVRQTFQHHSHLYSGPPTEENIKAWYDLARPIYFPATAELLTKGGESMVNKTRMEPEGYLAGVGVLHELHCLRMIRQYVYADYFYPDINDAQVTRLRGHLDHCINNLRSSLMCRPNTKLMSFNWNDPGRLKPQHESSGKEQCVRWESVQAWAKDVGITDRPLIYRVGPINEQSN</sequence>
<dbReference type="GO" id="GO:0043386">
    <property type="term" value="P:mycotoxin biosynthetic process"/>
    <property type="evidence" value="ECO:0007669"/>
    <property type="project" value="InterPro"/>
</dbReference>
<evidence type="ECO:0000256" key="2">
    <source>
        <dbReference type="SAM" id="Phobius"/>
    </source>
</evidence>
<gene>
    <name evidence="3" type="ORF">VHEMI01606</name>
</gene>
<name>A0A0A1T7Z0_9HYPO</name>
<dbReference type="OrthoDB" id="4933054at2759"/>
<accession>A0A0A1T7Z0</accession>
<keyword evidence="2" id="KW-0472">Membrane</keyword>
<comment type="similarity">
    <text evidence="1">Belongs to the ustYa family.</text>
</comment>
<dbReference type="Proteomes" id="UP000039046">
    <property type="component" value="Unassembled WGS sequence"/>
</dbReference>
<dbReference type="PANTHER" id="PTHR33365">
    <property type="entry name" value="YALI0B05434P"/>
    <property type="match status" value="1"/>
</dbReference>
<evidence type="ECO:0000313" key="3">
    <source>
        <dbReference type="EMBL" id="CEJ81484.1"/>
    </source>
</evidence>
<keyword evidence="2" id="KW-1133">Transmembrane helix</keyword>
<dbReference type="AlphaFoldDB" id="A0A0A1T7Z0"/>
<dbReference type="InterPro" id="IPR021765">
    <property type="entry name" value="UstYa-like"/>
</dbReference>
<protein>
    <recommendedName>
        <fullName evidence="5">Tat pathway signal sequence</fullName>
    </recommendedName>
</protein>
<keyword evidence="4" id="KW-1185">Reference proteome</keyword>
<dbReference type="STRING" id="1531966.A0A0A1T7Z0"/>
<dbReference type="PANTHER" id="PTHR33365:SF7">
    <property type="entry name" value="TAT PATHWAY SIGNAL SEQUENCE"/>
    <property type="match status" value="1"/>
</dbReference>
<proteinExistence type="inferred from homology"/>
<dbReference type="HOGENOM" id="CLU_042941_2_2_1"/>
<feature type="transmembrane region" description="Helical" evidence="2">
    <location>
        <begin position="48"/>
        <end position="65"/>
    </location>
</feature>
<evidence type="ECO:0000313" key="4">
    <source>
        <dbReference type="Proteomes" id="UP000039046"/>
    </source>
</evidence>
<keyword evidence="2" id="KW-0812">Transmembrane</keyword>
<organism evidence="3 4">
    <name type="scientific">[Torrubiella] hemipterigena</name>
    <dbReference type="NCBI Taxonomy" id="1531966"/>
    <lineage>
        <taxon>Eukaryota</taxon>
        <taxon>Fungi</taxon>
        <taxon>Dikarya</taxon>
        <taxon>Ascomycota</taxon>
        <taxon>Pezizomycotina</taxon>
        <taxon>Sordariomycetes</taxon>
        <taxon>Hypocreomycetidae</taxon>
        <taxon>Hypocreales</taxon>
        <taxon>Clavicipitaceae</taxon>
        <taxon>Clavicipitaceae incertae sedis</taxon>
        <taxon>'Torrubiella' clade</taxon>
    </lineage>
</organism>
<dbReference type="EMBL" id="CDHN01000001">
    <property type="protein sequence ID" value="CEJ81484.1"/>
    <property type="molecule type" value="Genomic_DNA"/>
</dbReference>
<reference evidence="3 4" key="1">
    <citation type="journal article" date="2015" name="Genome Announc.">
        <title>Draft Genome Sequence and Gene Annotation of the Entomopathogenic Fungus Verticillium hemipterigenum.</title>
        <authorList>
            <person name="Horn F."/>
            <person name="Habel A."/>
            <person name="Scharf D.H."/>
            <person name="Dworschak J."/>
            <person name="Brakhage A.A."/>
            <person name="Guthke R."/>
            <person name="Hertweck C."/>
            <person name="Linde J."/>
        </authorList>
    </citation>
    <scope>NUCLEOTIDE SEQUENCE [LARGE SCALE GENOMIC DNA]</scope>
</reference>